<protein>
    <submittedName>
        <fullName evidence="6">Radical SAM superfamily protein</fullName>
    </submittedName>
</protein>
<evidence type="ECO:0000313" key="7">
    <source>
        <dbReference type="Proteomes" id="UP000184038"/>
    </source>
</evidence>
<keyword evidence="3" id="KW-0408">Iron</keyword>
<dbReference type="Proteomes" id="UP000184038">
    <property type="component" value="Unassembled WGS sequence"/>
</dbReference>
<evidence type="ECO:0000259" key="5">
    <source>
        <dbReference type="PROSITE" id="PS51918"/>
    </source>
</evidence>
<name>A0A1M7G5C6_9FIRM</name>
<feature type="domain" description="Radical SAM core" evidence="5">
    <location>
        <begin position="131"/>
        <end position="379"/>
    </location>
</feature>
<reference evidence="6 7" key="1">
    <citation type="submission" date="2016-11" db="EMBL/GenBank/DDBJ databases">
        <authorList>
            <person name="Jaros S."/>
            <person name="Januszkiewicz K."/>
            <person name="Wedrychowicz H."/>
        </authorList>
    </citation>
    <scope>NUCLEOTIDE SEQUENCE [LARGE SCALE GENOMIC DNA]</scope>
    <source>
        <strain evidence="6 7">DSM 15930</strain>
    </source>
</reference>
<keyword evidence="1" id="KW-0949">S-adenosyl-L-methionine</keyword>
<keyword evidence="2" id="KW-0479">Metal-binding</keyword>
<dbReference type="AlphaFoldDB" id="A0A1M7G5C6"/>
<dbReference type="InterPro" id="IPR007197">
    <property type="entry name" value="rSAM"/>
</dbReference>
<dbReference type="Pfam" id="PF04055">
    <property type="entry name" value="Radical_SAM"/>
    <property type="match status" value="1"/>
</dbReference>
<evidence type="ECO:0000256" key="2">
    <source>
        <dbReference type="ARBA" id="ARBA00022723"/>
    </source>
</evidence>
<dbReference type="InterPro" id="IPR058240">
    <property type="entry name" value="rSAM_sf"/>
</dbReference>
<dbReference type="SFLD" id="SFLDS00029">
    <property type="entry name" value="Radical_SAM"/>
    <property type="match status" value="1"/>
</dbReference>
<dbReference type="PROSITE" id="PS51918">
    <property type="entry name" value="RADICAL_SAM"/>
    <property type="match status" value="1"/>
</dbReference>
<gene>
    <name evidence="6" type="ORF">SAMN02746066_00842</name>
</gene>
<dbReference type="OrthoDB" id="5391057at2"/>
<dbReference type="GO" id="GO:0003824">
    <property type="term" value="F:catalytic activity"/>
    <property type="evidence" value="ECO:0007669"/>
    <property type="project" value="InterPro"/>
</dbReference>
<sequence length="398" mass="44676">MRNRKEALYKEIELRSNIGVEGVRFDPNIFKSVLEKDANIAASHNCMDFSLDDTTNVEIPGGFRLDHGIGVQLNKNYRSPYYLEEEDGTIYLKNDGVVLSKIEVTKASPIYGKNTSDGTSMKTIVAAGDGQYGDKQILVAYSNECALKDKGLDCLFCNINATKDRFAEKEKIEWKNPKQIAETVKAAYELGYNHLTITGGFIPERREVEYYLDTAETIREYLGTDTFNGTACIGAPQDISVLEKYKEAGFSTVGINLEVWNKDFFKAICPGKAQLCGGYDNWIKAIDYAIQVFGVGNVRSNFVPGLEPKEYLLEGIETLAEKGVVATAALSWVPNIGSKLEGHRTPTPEWHWDVQQKIYRILRKYGRTFEQVYNATPGAILLHDFYKVEDGLLLHKNV</sequence>
<evidence type="ECO:0000313" key="6">
    <source>
        <dbReference type="EMBL" id="SHM11483.1"/>
    </source>
</evidence>
<dbReference type="SUPFAM" id="SSF102114">
    <property type="entry name" value="Radical SAM enzymes"/>
    <property type="match status" value="1"/>
</dbReference>
<proteinExistence type="predicted"/>
<dbReference type="EMBL" id="FRCP01000006">
    <property type="protein sequence ID" value="SHM11483.1"/>
    <property type="molecule type" value="Genomic_DNA"/>
</dbReference>
<dbReference type="GO" id="GO:0046872">
    <property type="term" value="F:metal ion binding"/>
    <property type="evidence" value="ECO:0007669"/>
    <property type="project" value="UniProtKB-KW"/>
</dbReference>
<organism evidence="6 7">
    <name type="scientific">Anaerosporobacter mobilis DSM 15930</name>
    <dbReference type="NCBI Taxonomy" id="1120996"/>
    <lineage>
        <taxon>Bacteria</taxon>
        <taxon>Bacillati</taxon>
        <taxon>Bacillota</taxon>
        <taxon>Clostridia</taxon>
        <taxon>Lachnospirales</taxon>
        <taxon>Lachnospiraceae</taxon>
        <taxon>Anaerosporobacter</taxon>
    </lineage>
</organism>
<dbReference type="NCBIfam" id="NF045502">
    <property type="entry name" value="variant_rSAM"/>
    <property type="match status" value="1"/>
</dbReference>
<evidence type="ECO:0000256" key="3">
    <source>
        <dbReference type="ARBA" id="ARBA00023004"/>
    </source>
</evidence>
<keyword evidence="4" id="KW-0411">Iron-sulfur</keyword>
<dbReference type="CDD" id="cd01335">
    <property type="entry name" value="Radical_SAM"/>
    <property type="match status" value="1"/>
</dbReference>
<dbReference type="InterPro" id="IPR013785">
    <property type="entry name" value="Aldolase_TIM"/>
</dbReference>
<evidence type="ECO:0000256" key="4">
    <source>
        <dbReference type="ARBA" id="ARBA00023014"/>
    </source>
</evidence>
<evidence type="ECO:0000256" key="1">
    <source>
        <dbReference type="ARBA" id="ARBA00022691"/>
    </source>
</evidence>
<dbReference type="STRING" id="1120996.SAMN02746066_00842"/>
<dbReference type="Gene3D" id="3.20.20.70">
    <property type="entry name" value="Aldolase class I"/>
    <property type="match status" value="1"/>
</dbReference>
<accession>A0A1M7G5C6</accession>
<keyword evidence="7" id="KW-1185">Reference proteome</keyword>
<dbReference type="GO" id="GO:0051536">
    <property type="term" value="F:iron-sulfur cluster binding"/>
    <property type="evidence" value="ECO:0007669"/>
    <property type="project" value="UniProtKB-KW"/>
</dbReference>
<dbReference type="RefSeq" id="WP_073283330.1">
    <property type="nucleotide sequence ID" value="NZ_FRCP01000006.1"/>
</dbReference>